<proteinExistence type="predicted"/>
<dbReference type="EMBL" id="CP006868">
    <property type="protein sequence ID" value="UXD21842.1"/>
    <property type="molecule type" value="Genomic_DNA"/>
</dbReference>
<name>A0A977PKB6_9CREN</name>
<dbReference type="Proteomes" id="UP001063698">
    <property type="component" value="Chromosome"/>
</dbReference>
<dbReference type="KEGG" id="ipc:IPA_08695"/>
<evidence type="ECO:0000313" key="1">
    <source>
        <dbReference type="EMBL" id="UXD21842.1"/>
    </source>
</evidence>
<dbReference type="Pfam" id="PF01877">
    <property type="entry name" value="RNA_binding"/>
    <property type="match status" value="1"/>
</dbReference>
<dbReference type="PANTHER" id="PTHR38816">
    <property type="entry name" value="EXOSOME SUBUNIT, DUF54 FAMILY-RELATED"/>
    <property type="match status" value="1"/>
</dbReference>
<dbReference type="Gene3D" id="3.30.1440.10">
    <property type="match status" value="1"/>
</dbReference>
<dbReference type="AlphaFoldDB" id="A0A977PKB6"/>
<gene>
    <name evidence="1" type="ORF">IPA_08695</name>
</gene>
<dbReference type="PANTHER" id="PTHR38816:SF1">
    <property type="entry name" value="EXOSOME SUBUNIT"/>
    <property type="match status" value="1"/>
</dbReference>
<sequence length="138" mass="15798">MIDRVEIYVHSHATEDPEKVLEAVANLLGLEELPEVEVFKVRGHHGNEILNMKMVLRGKEAKKAVEHIIKSMDDLEYEILKNELPWRSEGSKLYLRFNKQDAYGGKLRLSSGSDIIRVVIVFKGAKVSKELLDQIRES</sequence>
<protein>
    <recommendedName>
        <fullName evidence="3">Exosome protein</fullName>
    </recommendedName>
</protein>
<keyword evidence="2" id="KW-1185">Reference proteome</keyword>
<dbReference type="SUPFAM" id="SSF55282">
    <property type="entry name" value="RL5-like"/>
    <property type="match status" value="1"/>
</dbReference>
<dbReference type="InterPro" id="IPR002739">
    <property type="entry name" value="PAB1135-like"/>
</dbReference>
<reference evidence="1" key="1">
    <citation type="submission" date="2013-11" db="EMBL/GenBank/DDBJ databases">
        <title>Comparative genomics of Ignicoccus.</title>
        <authorList>
            <person name="Podar M."/>
        </authorList>
    </citation>
    <scope>NUCLEOTIDE SEQUENCE</scope>
    <source>
        <strain evidence="1">DSM 13166</strain>
    </source>
</reference>
<dbReference type="InterPro" id="IPR022803">
    <property type="entry name" value="Ribosomal_uL5_dom_sf"/>
</dbReference>
<evidence type="ECO:0000313" key="2">
    <source>
        <dbReference type="Proteomes" id="UP001063698"/>
    </source>
</evidence>
<evidence type="ECO:0008006" key="3">
    <source>
        <dbReference type="Google" id="ProtNLM"/>
    </source>
</evidence>
<accession>A0A977PKB6</accession>
<organism evidence="1 2">
    <name type="scientific">Ignicoccus pacificus DSM 13166</name>
    <dbReference type="NCBI Taxonomy" id="940294"/>
    <lineage>
        <taxon>Archaea</taxon>
        <taxon>Thermoproteota</taxon>
        <taxon>Thermoprotei</taxon>
        <taxon>Desulfurococcales</taxon>
        <taxon>Desulfurococcaceae</taxon>
        <taxon>Ignicoccus</taxon>
    </lineage>
</organism>